<accession>A0ABQ9GBN2</accession>
<feature type="compositionally biased region" description="Polar residues" evidence="1">
    <location>
        <begin position="252"/>
        <end position="263"/>
    </location>
</feature>
<sequence>MLQSQSHVRSCFISPQQTPAPTFRQVPQRLAQTVACFLNADSDLVERAYTFLLRHLRIFACENRAGRCRWSVGFLTDLPFPPRLHSGAAPYSSRFTLKGSQDLGVKSRPNLFTRSLSIPPTRTYSVQMGETLRTTQARASHASSSSAGIKRRGKREIPEETRRPTTSSGTIPTCENPVTRPGIEPGSPWWEAGKPLKMLLVTSMDNRAVSIFYPLQRPSVSIALLKEEGAQQGHDIEQRQKTEYREYPDTTHWPTATPSTFPTHENPDMTPVCRGARRIYRFHALYHHKMEQSSYCTYVAARSMPALVNYRCIVPRHCYVRWNVLYRNYFRRTPHNAAIGETVPALTFPSSSPTKATRVQSPAGSPDFCKWESCRTMPLIGRFSWGNHVSPALHSCSAPYSLQSPHRLSRPRCEPGSIPGRVTPGFSQVQIMPDAAAGPLTAMAGAPQVPRQERPWGARESELGAKMCQRPCVAGQGAEFLRPIMCPSFSGPSLPEFLNSPVLRRCGSGGTRQLADDFRNPHLEHAECGRHLKLGSPLVDDRPIMKAVKYRVVSGVVWTSRTMVSSNTDANRTGVLAVVDTDGDSRYGTACLTPYVRIPVQNIPFGCLRVERDVLVLSRYLKNSRIRRSWEPMRGEARRESSSAVMPGWEGGEIPEEACRPAIWPARNSGSDPQLVNGESALAATPPRPPLFFPSAGAHGTEVAWSVDEPPGRNEEIWATLNSEFLRTDEGNGIMKVNMERYRNEGSGGTGDPRENPPIMSYSNWIHVETQNNRINSARTLFTCLTGLEQCRLIQALSVLFYKIVKRAFEAFCVMDPAAGLFHQQVQHKPSSAQHTPYFTPLKIGVFSLHANSPSISACMKRGGRYG</sequence>
<feature type="region of interest" description="Disordered" evidence="1">
    <location>
        <begin position="134"/>
        <end position="187"/>
    </location>
</feature>
<proteinExistence type="predicted"/>
<organism evidence="2 3">
    <name type="scientific">Dryococelus australis</name>
    <dbReference type="NCBI Taxonomy" id="614101"/>
    <lineage>
        <taxon>Eukaryota</taxon>
        <taxon>Metazoa</taxon>
        <taxon>Ecdysozoa</taxon>
        <taxon>Arthropoda</taxon>
        <taxon>Hexapoda</taxon>
        <taxon>Insecta</taxon>
        <taxon>Pterygota</taxon>
        <taxon>Neoptera</taxon>
        <taxon>Polyneoptera</taxon>
        <taxon>Phasmatodea</taxon>
        <taxon>Verophasmatodea</taxon>
        <taxon>Anareolatae</taxon>
        <taxon>Phasmatidae</taxon>
        <taxon>Eurycanthinae</taxon>
        <taxon>Dryococelus</taxon>
    </lineage>
</organism>
<feature type="compositionally biased region" description="Low complexity" evidence="1">
    <location>
        <begin position="137"/>
        <end position="147"/>
    </location>
</feature>
<reference evidence="2 3" key="1">
    <citation type="submission" date="2023-02" db="EMBL/GenBank/DDBJ databases">
        <title>LHISI_Scaffold_Assembly.</title>
        <authorList>
            <person name="Stuart O.P."/>
            <person name="Cleave R."/>
            <person name="Magrath M.J.L."/>
            <person name="Mikheyev A.S."/>
        </authorList>
    </citation>
    <scope>NUCLEOTIDE SEQUENCE [LARGE SCALE GENOMIC DNA]</scope>
    <source>
        <strain evidence="2">Daus_M_001</strain>
        <tissue evidence="2">Leg muscle</tissue>
    </source>
</reference>
<evidence type="ECO:0000313" key="3">
    <source>
        <dbReference type="Proteomes" id="UP001159363"/>
    </source>
</evidence>
<keyword evidence="3" id="KW-1185">Reference proteome</keyword>
<protein>
    <submittedName>
        <fullName evidence="2">Uncharacterized protein</fullName>
    </submittedName>
</protein>
<dbReference type="Proteomes" id="UP001159363">
    <property type="component" value="Chromosome 12"/>
</dbReference>
<feature type="compositionally biased region" description="Polar residues" evidence="1">
    <location>
        <begin position="164"/>
        <end position="173"/>
    </location>
</feature>
<evidence type="ECO:0000313" key="2">
    <source>
        <dbReference type="EMBL" id="KAJ8869820.1"/>
    </source>
</evidence>
<feature type="region of interest" description="Disordered" evidence="1">
    <location>
        <begin position="249"/>
        <end position="268"/>
    </location>
</feature>
<comment type="caution">
    <text evidence="2">The sequence shown here is derived from an EMBL/GenBank/DDBJ whole genome shotgun (WGS) entry which is preliminary data.</text>
</comment>
<evidence type="ECO:0000256" key="1">
    <source>
        <dbReference type="SAM" id="MobiDB-lite"/>
    </source>
</evidence>
<gene>
    <name evidence="2" type="ORF">PR048_028829</name>
</gene>
<name>A0ABQ9GBN2_9NEOP</name>
<dbReference type="EMBL" id="JARBHB010000013">
    <property type="protein sequence ID" value="KAJ8869820.1"/>
    <property type="molecule type" value="Genomic_DNA"/>
</dbReference>